<reference evidence="1 2" key="1">
    <citation type="journal article" date="2005" name="PLoS Biol.">
        <title>The genomes of Oryza sativa: a history of duplications.</title>
        <authorList>
            <person name="Yu J."/>
            <person name="Wang J."/>
            <person name="Lin W."/>
            <person name="Li S."/>
            <person name="Li H."/>
            <person name="Zhou J."/>
            <person name="Ni P."/>
            <person name="Dong W."/>
            <person name="Hu S."/>
            <person name="Zeng C."/>
            <person name="Zhang J."/>
            <person name="Zhang Y."/>
            <person name="Li R."/>
            <person name="Xu Z."/>
            <person name="Li S."/>
            <person name="Li X."/>
            <person name="Zheng H."/>
            <person name="Cong L."/>
            <person name="Lin L."/>
            <person name="Yin J."/>
            <person name="Geng J."/>
            <person name="Li G."/>
            <person name="Shi J."/>
            <person name="Liu J."/>
            <person name="Lv H."/>
            <person name="Li J."/>
            <person name="Wang J."/>
            <person name="Deng Y."/>
            <person name="Ran L."/>
            <person name="Shi X."/>
            <person name="Wang X."/>
            <person name="Wu Q."/>
            <person name="Li C."/>
            <person name="Ren X."/>
            <person name="Wang J."/>
            <person name="Wang X."/>
            <person name="Li D."/>
            <person name="Liu D."/>
            <person name="Zhang X."/>
            <person name="Ji Z."/>
            <person name="Zhao W."/>
            <person name="Sun Y."/>
            <person name="Zhang Z."/>
            <person name="Bao J."/>
            <person name="Han Y."/>
            <person name="Dong L."/>
            <person name="Ji J."/>
            <person name="Chen P."/>
            <person name="Wu S."/>
            <person name="Liu J."/>
            <person name="Xiao Y."/>
            <person name="Bu D."/>
            <person name="Tan J."/>
            <person name="Yang L."/>
            <person name="Ye C."/>
            <person name="Zhang J."/>
            <person name="Xu J."/>
            <person name="Zhou Y."/>
            <person name="Yu Y."/>
            <person name="Zhang B."/>
            <person name="Zhuang S."/>
            <person name="Wei H."/>
            <person name="Liu B."/>
            <person name="Lei M."/>
            <person name="Yu H."/>
            <person name="Li Y."/>
            <person name="Xu H."/>
            <person name="Wei S."/>
            <person name="He X."/>
            <person name="Fang L."/>
            <person name="Zhang Z."/>
            <person name="Zhang Y."/>
            <person name="Huang X."/>
            <person name="Su Z."/>
            <person name="Tong W."/>
            <person name="Li J."/>
            <person name="Tong Z."/>
            <person name="Li S."/>
            <person name="Ye J."/>
            <person name="Wang L."/>
            <person name="Fang L."/>
            <person name="Lei T."/>
            <person name="Chen C."/>
            <person name="Chen H."/>
            <person name="Xu Z."/>
            <person name="Li H."/>
            <person name="Huang H."/>
            <person name="Zhang F."/>
            <person name="Xu H."/>
            <person name="Li N."/>
            <person name="Zhao C."/>
            <person name="Li S."/>
            <person name="Dong L."/>
            <person name="Huang Y."/>
            <person name="Li L."/>
            <person name="Xi Y."/>
            <person name="Qi Q."/>
            <person name="Li W."/>
            <person name="Zhang B."/>
            <person name="Hu W."/>
            <person name="Zhang Y."/>
            <person name="Tian X."/>
            <person name="Jiao Y."/>
            <person name="Liang X."/>
            <person name="Jin J."/>
            <person name="Gao L."/>
            <person name="Zheng W."/>
            <person name="Hao B."/>
            <person name="Liu S."/>
            <person name="Wang W."/>
            <person name="Yuan L."/>
            <person name="Cao M."/>
            <person name="McDermott J."/>
            <person name="Samudrala R."/>
            <person name="Wang J."/>
            <person name="Wong G.K."/>
            <person name="Yang H."/>
        </authorList>
    </citation>
    <scope>NUCLEOTIDE SEQUENCE [LARGE SCALE GENOMIC DNA]</scope>
    <source>
        <strain evidence="2">cv. 93-11</strain>
    </source>
</reference>
<proteinExistence type="predicted"/>
<accession>A2XW80</accession>
<dbReference type="AlphaFoldDB" id="A2XW80"/>
<dbReference type="Proteomes" id="UP000007015">
    <property type="component" value="Chromosome 4"/>
</dbReference>
<name>A2XW80_ORYSI</name>
<gene>
    <name evidence="1" type="ORF">OsI_16904</name>
</gene>
<dbReference type="Gramene" id="BGIOSGA014592-TA">
    <property type="protein sequence ID" value="BGIOSGA014592-PA"/>
    <property type="gene ID" value="BGIOSGA014592"/>
</dbReference>
<dbReference type="HOGENOM" id="CLU_1889209_0_0_1"/>
<organism evidence="1 2">
    <name type="scientific">Oryza sativa subsp. indica</name>
    <name type="common">Rice</name>
    <dbReference type="NCBI Taxonomy" id="39946"/>
    <lineage>
        <taxon>Eukaryota</taxon>
        <taxon>Viridiplantae</taxon>
        <taxon>Streptophyta</taxon>
        <taxon>Embryophyta</taxon>
        <taxon>Tracheophyta</taxon>
        <taxon>Spermatophyta</taxon>
        <taxon>Magnoliopsida</taxon>
        <taxon>Liliopsida</taxon>
        <taxon>Poales</taxon>
        <taxon>Poaceae</taxon>
        <taxon>BOP clade</taxon>
        <taxon>Oryzoideae</taxon>
        <taxon>Oryzeae</taxon>
        <taxon>Oryzinae</taxon>
        <taxon>Oryza</taxon>
        <taxon>Oryza sativa</taxon>
    </lineage>
</organism>
<sequence length="135" mass="15292">MEMQTMAMRRRSGKTVATTGYGDPLILCWSPPFRAPGSRFCHSDTLHRRMQARPSQATASTRPLWWELSVAWGAMHQREGGRWQRREETEKRIEGGTDNATLRLLTEHTVVFRRADEPADLLPSVAGLRVTGTNS</sequence>
<protein>
    <submittedName>
        <fullName evidence="1">Uncharacterized protein</fullName>
    </submittedName>
</protein>
<evidence type="ECO:0000313" key="2">
    <source>
        <dbReference type="Proteomes" id="UP000007015"/>
    </source>
</evidence>
<evidence type="ECO:0000313" key="1">
    <source>
        <dbReference type="EMBL" id="EAY95090.1"/>
    </source>
</evidence>
<dbReference type="EMBL" id="CM000129">
    <property type="protein sequence ID" value="EAY95090.1"/>
    <property type="molecule type" value="Genomic_DNA"/>
</dbReference>
<keyword evidence="2" id="KW-1185">Reference proteome</keyword>